<accession>A0ABU6ZHY5</accession>
<organism evidence="1 2">
    <name type="scientific">Stylosanthes scabra</name>
    <dbReference type="NCBI Taxonomy" id="79078"/>
    <lineage>
        <taxon>Eukaryota</taxon>
        <taxon>Viridiplantae</taxon>
        <taxon>Streptophyta</taxon>
        <taxon>Embryophyta</taxon>
        <taxon>Tracheophyta</taxon>
        <taxon>Spermatophyta</taxon>
        <taxon>Magnoliopsida</taxon>
        <taxon>eudicotyledons</taxon>
        <taxon>Gunneridae</taxon>
        <taxon>Pentapetalae</taxon>
        <taxon>rosids</taxon>
        <taxon>fabids</taxon>
        <taxon>Fabales</taxon>
        <taxon>Fabaceae</taxon>
        <taxon>Papilionoideae</taxon>
        <taxon>50 kb inversion clade</taxon>
        <taxon>dalbergioids sensu lato</taxon>
        <taxon>Dalbergieae</taxon>
        <taxon>Pterocarpus clade</taxon>
        <taxon>Stylosanthes</taxon>
    </lineage>
</organism>
<sequence>MAGMIVLNRDSYGSMEKELDLDYIPRRLVLKRWCKDANSGIRVDPDPAVNDDRTFRMRYGALWSTCLYMCHLASETTESYEEAMNVVASLCKAHDNVSLLGGRDRDK</sequence>
<gene>
    <name evidence="1" type="ORF">PIB30_056206</name>
</gene>
<reference evidence="1 2" key="1">
    <citation type="journal article" date="2023" name="Plants (Basel)">
        <title>Bridging the Gap: Combining Genomics and Transcriptomics Approaches to Understand Stylosanthes scabra, an Orphan Legume from the Brazilian Caatinga.</title>
        <authorList>
            <person name="Ferreira-Neto J.R.C."/>
            <person name="da Silva M.D."/>
            <person name="Binneck E."/>
            <person name="de Melo N.F."/>
            <person name="da Silva R.H."/>
            <person name="de Melo A.L.T.M."/>
            <person name="Pandolfi V."/>
            <person name="Bustamante F.O."/>
            <person name="Brasileiro-Vidal A.C."/>
            <person name="Benko-Iseppon A.M."/>
        </authorList>
    </citation>
    <scope>NUCLEOTIDE SEQUENCE [LARGE SCALE GENOMIC DNA]</scope>
    <source>
        <tissue evidence="1">Leaves</tissue>
    </source>
</reference>
<keyword evidence="2" id="KW-1185">Reference proteome</keyword>
<proteinExistence type="predicted"/>
<evidence type="ECO:0000313" key="2">
    <source>
        <dbReference type="Proteomes" id="UP001341840"/>
    </source>
</evidence>
<name>A0ABU6ZHY5_9FABA</name>
<protein>
    <submittedName>
        <fullName evidence="1">Uncharacterized protein</fullName>
    </submittedName>
</protein>
<evidence type="ECO:0000313" key="1">
    <source>
        <dbReference type="EMBL" id="MED6221587.1"/>
    </source>
</evidence>
<dbReference type="Proteomes" id="UP001341840">
    <property type="component" value="Unassembled WGS sequence"/>
</dbReference>
<dbReference type="EMBL" id="JASCZI010272307">
    <property type="protein sequence ID" value="MED6221587.1"/>
    <property type="molecule type" value="Genomic_DNA"/>
</dbReference>
<comment type="caution">
    <text evidence="1">The sequence shown here is derived from an EMBL/GenBank/DDBJ whole genome shotgun (WGS) entry which is preliminary data.</text>
</comment>